<name>A0ABZ3BQB8_BURPY</name>
<dbReference type="NCBIfam" id="TIGR01731">
    <property type="entry name" value="fil_hemag_20aa"/>
    <property type="match status" value="5"/>
</dbReference>
<organism evidence="1 2">
    <name type="scientific">Burkholderia pyrrocinia</name>
    <name type="common">Pseudomonas pyrrocinia</name>
    <dbReference type="NCBI Taxonomy" id="60550"/>
    <lineage>
        <taxon>Bacteria</taxon>
        <taxon>Pseudomonadati</taxon>
        <taxon>Pseudomonadota</taxon>
        <taxon>Betaproteobacteria</taxon>
        <taxon>Burkholderiales</taxon>
        <taxon>Burkholderiaceae</taxon>
        <taxon>Burkholderia</taxon>
        <taxon>Burkholderia cepacia complex</taxon>
    </lineage>
</organism>
<gene>
    <name evidence="1" type="ORF">WN985_29795</name>
</gene>
<evidence type="ECO:0000313" key="1">
    <source>
        <dbReference type="EMBL" id="WZW56692.1"/>
    </source>
</evidence>
<evidence type="ECO:0000313" key="2">
    <source>
        <dbReference type="Proteomes" id="UP001484179"/>
    </source>
</evidence>
<accession>A0ABZ3BQB8</accession>
<dbReference type="EMBL" id="CP150850">
    <property type="protein sequence ID" value="WZW56692.1"/>
    <property type="molecule type" value="Genomic_DNA"/>
</dbReference>
<proteinExistence type="predicted"/>
<dbReference type="InterPro" id="IPR010069">
    <property type="entry name" value="CdiA_FHA1_rpt"/>
</dbReference>
<keyword evidence="2" id="KW-1185">Reference proteome</keyword>
<dbReference type="Proteomes" id="UP001484179">
    <property type="component" value="Chromosome 2"/>
</dbReference>
<sequence length="360" mass="36375">MAIDGIGQREYLLDRGVSNSGAIYGLQSTTVNSVGNSGTIAGQNQVFVNGQNVSSTGTLAAGVNANGQVRTSGDLTVVTGNRLTATGQNLADGNATLQAATVDLSGSKTAANGSLATSATTGDVDLTGATTQAGQQANNAAPGGTVRNDALSATQISQITAQQISINAAALSNRGGSIQQTGTNNTAIQIAGVLDNTGGTITTTATDLVIHAGSIANSGGQIHLAGNSKLSVATGALGNQAGSIGSNGVRGINAASIDNTGGVLASMGTTSVASTGALVVHGLVFHRTELVRLVGDFRQRLVVTHSDERNRQGDLDRQCQHRVQVVPSHRQKILQVVAHAISRLVRSPNLQHVVMEVVHG</sequence>
<protein>
    <recommendedName>
        <fullName evidence="3">Adhesin HecA-like repeat protein</fullName>
    </recommendedName>
</protein>
<reference evidence="1 2" key="1">
    <citation type="submission" date="2024-04" db="EMBL/GenBank/DDBJ databases">
        <title>Biological Control Activity of Plant Growth Promoting Rhizobacteria Burkholderia pyrrocinia BX1 against Tobacco black shank Introduction Tobacco black shank (TBS) caused by the oomycete Phytophthora. nicotianae (P. nicotianae) has become a destructive soil.</title>
        <authorList>
            <person name="Liu X."/>
            <person name="Shu C."/>
        </authorList>
    </citation>
    <scope>NUCLEOTIDE SEQUENCE [LARGE SCALE GENOMIC DNA]</scope>
    <source>
        <strain evidence="1 2">BX1</strain>
    </source>
</reference>
<evidence type="ECO:0008006" key="3">
    <source>
        <dbReference type="Google" id="ProtNLM"/>
    </source>
</evidence>